<keyword evidence="3" id="KW-1185">Reference proteome</keyword>
<evidence type="ECO:0000313" key="3">
    <source>
        <dbReference type="Proteomes" id="UP000055048"/>
    </source>
</evidence>
<accession>A0A0V0UEE2</accession>
<sequence length="102" mass="12022">MVGRCFQRCSVGSLCCYAHQPTYYISQSSKAHTSYRGEKFVSFTRWRWKCHLVRKVETLLFARTNVCTLHPRFVHTEVVTKTTDNQQQQQQQKHNVIKNKAT</sequence>
<reference evidence="2 3" key="1">
    <citation type="submission" date="2015-01" db="EMBL/GenBank/DDBJ databases">
        <title>Evolution of Trichinella species and genotypes.</title>
        <authorList>
            <person name="Korhonen P.K."/>
            <person name="Edoardo P."/>
            <person name="Giuseppe L.R."/>
            <person name="Gasser R.B."/>
        </authorList>
    </citation>
    <scope>NUCLEOTIDE SEQUENCE [LARGE SCALE GENOMIC DNA]</scope>
    <source>
        <strain evidence="2">ISS417</strain>
    </source>
</reference>
<dbReference type="EMBL" id="JYDJ01000020">
    <property type="protein sequence ID" value="KRX49075.1"/>
    <property type="molecule type" value="Genomic_DNA"/>
</dbReference>
<proteinExistence type="predicted"/>
<organism evidence="2 3">
    <name type="scientific">Trichinella murrelli</name>
    <dbReference type="NCBI Taxonomy" id="144512"/>
    <lineage>
        <taxon>Eukaryota</taxon>
        <taxon>Metazoa</taxon>
        <taxon>Ecdysozoa</taxon>
        <taxon>Nematoda</taxon>
        <taxon>Enoplea</taxon>
        <taxon>Dorylaimia</taxon>
        <taxon>Trichinellida</taxon>
        <taxon>Trichinellidae</taxon>
        <taxon>Trichinella</taxon>
    </lineage>
</organism>
<gene>
    <name evidence="2" type="ORF">T05_10606</name>
</gene>
<evidence type="ECO:0000256" key="1">
    <source>
        <dbReference type="SAM" id="MobiDB-lite"/>
    </source>
</evidence>
<dbReference type="AlphaFoldDB" id="A0A0V0UEE2"/>
<feature type="region of interest" description="Disordered" evidence="1">
    <location>
        <begin position="80"/>
        <end position="102"/>
    </location>
</feature>
<name>A0A0V0UEE2_9BILA</name>
<protein>
    <submittedName>
        <fullName evidence="2">Uncharacterized protein</fullName>
    </submittedName>
</protein>
<evidence type="ECO:0000313" key="2">
    <source>
        <dbReference type="EMBL" id="KRX49075.1"/>
    </source>
</evidence>
<comment type="caution">
    <text evidence="2">The sequence shown here is derived from an EMBL/GenBank/DDBJ whole genome shotgun (WGS) entry which is preliminary data.</text>
</comment>
<dbReference type="Proteomes" id="UP000055048">
    <property type="component" value="Unassembled WGS sequence"/>
</dbReference>